<dbReference type="EMBL" id="OU015568">
    <property type="protein sequence ID" value="CAG5077754.1"/>
    <property type="molecule type" value="Genomic_DNA"/>
</dbReference>
<feature type="transmembrane region" description="Helical" evidence="1">
    <location>
        <begin position="104"/>
        <end position="128"/>
    </location>
</feature>
<sequence>MLFNLFQLANSFCWIGIVANSVPQTSESSFAHIFFAAITVILVHFIISTSCTFLNHVGEKTSLKTVLTRGIGYSISWPFGLVKFEEIEDVSVAVRVEIMKGLGMALLLSNPGFFLFSECLFLIISRSFQSTLKGEDNLKIYEELKKPSLGFLAFSFSLIIPAMIYSCLLFAIHSTA</sequence>
<organism evidence="2 3">
    <name type="scientific">Oikopleura dioica</name>
    <name type="common">Tunicate</name>
    <dbReference type="NCBI Taxonomy" id="34765"/>
    <lineage>
        <taxon>Eukaryota</taxon>
        <taxon>Metazoa</taxon>
        <taxon>Chordata</taxon>
        <taxon>Tunicata</taxon>
        <taxon>Appendicularia</taxon>
        <taxon>Copelata</taxon>
        <taxon>Oikopleuridae</taxon>
        <taxon>Oikopleura</taxon>
    </lineage>
</organism>
<protein>
    <submittedName>
        <fullName evidence="2">Oidioi.mRNA.OKI2018_I69.PAR.g8804.t1.cds</fullName>
    </submittedName>
</protein>
<gene>
    <name evidence="2" type="ORF">OKIOD_LOCUS362</name>
</gene>
<dbReference type="Proteomes" id="UP001158576">
    <property type="component" value="Chromosome PAR"/>
</dbReference>
<feature type="transmembrane region" description="Helical" evidence="1">
    <location>
        <begin position="30"/>
        <end position="54"/>
    </location>
</feature>
<evidence type="ECO:0000313" key="2">
    <source>
        <dbReference type="EMBL" id="CAG5077754.1"/>
    </source>
</evidence>
<keyword evidence="1" id="KW-0472">Membrane</keyword>
<reference evidence="2 3" key="1">
    <citation type="submission" date="2021-04" db="EMBL/GenBank/DDBJ databases">
        <authorList>
            <person name="Bliznina A."/>
        </authorList>
    </citation>
    <scope>NUCLEOTIDE SEQUENCE [LARGE SCALE GENOMIC DNA]</scope>
</reference>
<keyword evidence="1" id="KW-0812">Transmembrane</keyword>
<keyword evidence="3" id="KW-1185">Reference proteome</keyword>
<evidence type="ECO:0000256" key="1">
    <source>
        <dbReference type="SAM" id="Phobius"/>
    </source>
</evidence>
<keyword evidence="1" id="KW-1133">Transmembrane helix</keyword>
<proteinExistence type="predicted"/>
<name>A0ABN7RHP1_OIKDI</name>
<feature type="transmembrane region" description="Helical" evidence="1">
    <location>
        <begin position="149"/>
        <end position="172"/>
    </location>
</feature>
<evidence type="ECO:0000313" key="3">
    <source>
        <dbReference type="Proteomes" id="UP001158576"/>
    </source>
</evidence>
<accession>A0ABN7RHP1</accession>